<feature type="region of interest" description="Disordered" evidence="1">
    <location>
        <begin position="50"/>
        <end position="75"/>
    </location>
</feature>
<dbReference type="AlphaFoldDB" id="A0A4Y7WQ44"/>
<feature type="region of interest" description="Disordered" evidence="1">
    <location>
        <begin position="265"/>
        <end position="324"/>
    </location>
</feature>
<organism evidence="3 4">
    <name type="scientific">Shouchella lehensis</name>
    <dbReference type="NCBI Taxonomy" id="300825"/>
    <lineage>
        <taxon>Bacteria</taxon>
        <taxon>Bacillati</taxon>
        <taxon>Bacillota</taxon>
        <taxon>Bacilli</taxon>
        <taxon>Bacillales</taxon>
        <taxon>Bacillaceae</taxon>
        <taxon>Shouchella</taxon>
    </lineage>
</organism>
<feature type="compositionally biased region" description="Polar residues" evidence="1">
    <location>
        <begin position="9"/>
        <end position="24"/>
    </location>
</feature>
<keyword evidence="3" id="KW-0282">Flagellum</keyword>
<dbReference type="InterPro" id="IPR021136">
    <property type="entry name" value="Flagellar_hook_control-like_C"/>
</dbReference>
<keyword evidence="3" id="KW-0966">Cell projection</keyword>
<feature type="compositionally biased region" description="Basic and acidic residues" evidence="1">
    <location>
        <begin position="277"/>
        <end position="289"/>
    </location>
</feature>
<gene>
    <name evidence="3" type="ORF">E2L03_01805</name>
</gene>
<sequence>MRVAKKMTHQTNTVPESRSTTVGSILTKRGSPKSIKTALFSTTMDLYKEQVSSQMESHNKEEQLDSGEATSTYDKDSQIPLQEEIELVNMFYQTEIKQESTFSNHSFKGDTIKNGDKLVDSEPRLVEKETFSSAEMSETSIEMKQGKAVNASKRPIIQDSTLEQSTLTLKSTLEVDDGQSKETEIRPVKFDRQLSEPVVLNKSDGIMLITEDDATQLNRDVNQLIEQVVDERAQKASANMIEKQEEELLSKQENSKQQEIQIENIKQENSKQQGIQKENEKQQDFEKASLKQVTPDVGSKRPIDEKAFNSNGGLVEEAGGEDVRSLHMEKHPLTEEYVQKELSQSGTPRQPPTVTPESTKKEDYIHTGERYVVDKQVADKVGAEAVKRQESNDTLLTRQLLRIIRAAKTTYTADRQQQVLVKLHPESLGRVTIQFMQQGQGFVVKIIAERQTAKESLDRSLHQLRQLSSLQDTKVEVVKMEDDLPDQEKQQERQEENDQTRKQRLLEAAQKKNTTDFQDWMSTILSRGVKEYDPN</sequence>
<feature type="compositionally biased region" description="Basic and acidic residues" evidence="1">
    <location>
        <begin position="298"/>
        <end position="307"/>
    </location>
</feature>
<evidence type="ECO:0000313" key="3">
    <source>
        <dbReference type="EMBL" id="TES50693.1"/>
    </source>
</evidence>
<reference evidence="3 4" key="1">
    <citation type="submission" date="2019-03" db="EMBL/GenBank/DDBJ databases">
        <authorList>
            <person name="Liu G."/>
        </authorList>
    </citation>
    <scope>NUCLEOTIDE SEQUENCE [LARGE SCALE GENOMIC DNA]</scope>
    <source>
        <strain evidence="3 4">DSM 19099</strain>
    </source>
</reference>
<comment type="caution">
    <text evidence="3">The sequence shown here is derived from an EMBL/GenBank/DDBJ whole genome shotgun (WGS) entry which is preliminary data.</text>
</comment>
<dbReference type="CDD" id="cd17470">
    <property type="entry name" value="T3SS_Flik_C"/>
    <property type="match status" value="1"/>
</dbReference>
<accession>A0A4Y7WQ44</accession>
<evidence type="ECO:0000259" key="2">
    <source>
        <dbReference type="Pfam" id="PF02120"/>
    </source>
</evidence>
<dbReference type="Gene3D" id="3.30.750.140">
    <property type="match status" value="1"/>
</dbReference>
<protein>
    <submittedName>
        <fullName evidence="3">Flagellar hook-length control protein FliK</fullName>
    </submittedName>
</protein>
<feature type="domain" description="Flagellar hook-length control protein-like C-terminal" evidence="2">
    <location>
        <begin position="412"/>
        <end position="481"/>
    </location>
</feature>
<keyword evidence="3" id="KW-0969">Cilium</keyword>
<evidence type="ECO:0000313" key="4">
    <source>
        <dbReference type="Proteomes" id="UP000298210"/>
    </source>
</evidence>
<feature type="region of interest" description="Disordered" evidence="1">
    <location>
        <begin position="482"/>
        <end position="503"/>
    </location>
</feature>
<feature type="region of interest" description="Disordered" evidence="1">
    <location>
        <begin position="338"/>
        <end position="362"/>
    </location>
</feature>
<name>A0A4Y7WQ44_9BACI</name>
<feature type="region of interest" description="Disordered" evidence="1">
    <location>
        <begin position="1"/>
        <end position="28"/>
    </location>
</feature>
<dbReference type="Pfam" id="PF02120">
    <property type="entry name" value="Flg_hook"/>
    <property type="match status" value="1"/>
</dbReference>
<proteinExistence type="predicted"/>
<dbReference type="EMBL" id="SNUX01000001">
    <property type="protein sequence ID" value="TES50693.1"/>
    <property type="molecule type" value="Genomic_DNA"/>
</dbReference>
<dbReference type="InterPro" id="IPR038610">
    <property type="entry name" value="FliK-like_C_sf"/>
</dbReference>
<dbReference type="Proteomes" id="UP000298210">
    <property type="component" value="Unassembled WGS sequence"/>
</dbReference>
<evidence type="ECO:0000256" key="1">
    <source>
        <dbReference type="SAM" id="MobiDB-lite"/>
    </source>
</evidence>